<dbReference type="PROSITE" id="PS51786">
    <property type="entry name" value="LON_PROTEOLYTIC"/>
    <property type="match status" value="1"/>
</dbReference>
<protein>
    <recommendedName>
        <fullName evidence="10">Lon protease homolog</fullName>
        <ecNumber evidence="10">3.4.21.-</ecNumber>
    </recommendedName>
</protein>
<dbReference type="Pfam" id="PF05362">
    <property type="entry name" value="Lon_C"/>
    <property type="match status" value="1"/>
</dbReference>
<dbReference type="InterPro" id="IPR054594">
    <property type="entry name" value="Lon_lid"/>
</dbReference>
<keyword evidence="11" id="KW-0175">Coiled coil</keyword>
<evidence type="ECO:0000256" key="12">
    <source>
        <dbReference type="SAM" id="MobiDB-lite"/>
    </source>
</evidence>
<dbReference type="FunFam" id="3.30.230.10:FF:000015">
    <property type="entry name" value="Lon protease homolog, mitochondrial"/>
    <property type="match status" value="1"/>
</dbReference>
<dbReference type="SMART" id="SM00464">
    <property type="entry name" value="LON"/>
    <property type="match status" value="1"/>
</dbReference>
<feature type="active site" evidence="8">
    <location>
        <position position="889"/>
    </location>
</feature>
<comment type="similarity">
    <text evidence="8 9">Belongs to the peptidase S16 family.</text>
</comment>
<dbReference type="InterPro" id="IPR027065">
    <property type="entry name" value="Lon_Prtase"/>
</dbReference>
<evidence type="ECO:0000256" key="1">
    <source>
        <dbReference type="ARBA" id="ARBA00004229"/>
    </source>
</evidence>
<evidence type="ECO:0000256" key="10">
    <source>
        <dbReference type="RuleBase" id="RU000592"/>
    </source>
</evidence>
<evidence type="ECO:0000259" key="14">
    <source>
        <dbReference type="PROSITE" id="PS51787"/>
    </source>
</evidence>
<dbReference type="GO" id="GO:0004252">
    <property type="term" value="F:serine-type endopeptidase activity"/>
    <property type="evidence" value="ECO:0007669"/>
    <property type="project" value="UniProtKB-UniRule"/>
</dbReference>
<dbReference type="InterPro" id="IPR008268">
    <property type="entry name" value="Peptidase_S16_AS"/>
</dbReference>
<dbReference type="Pfam" id="PF22667">
    <property type="entry name" value="Lon_lid"/>
    <property type="match status" value="1"/>
</dbReference>
<dbReference type="FunFam" id="3.40.50.300:FF:000021">
    <property type="entry name" value="Lon protease homolog"/>
    <property type="match status" value="1"/>
</dbReference>
<dbReference type="PROSITE" id="PS01046">
    <property type="entry name" value="LON_SER"/>
    <property type="match status" value="1"/>
</dbReference>
<dbReference type="GO" id="GO:0005524">
    <property type="term" value="F:ATP binding"/>
    <property type="evidence" value="ECO:0007669"/>
    <property type="project" value="UniProtKB-KW"/>
</dbReference>
<dbReference type="GO" id="GO:0006515">
    <property type="term" value="P:protein quality control for misfolded or incompletely synthesized proteins"/>
    <property type="evidence" value="ECO:0007669"/>
    <property type="project" value="TreeGrafter"/>
</dbReference>
<feature type="active site" evidence="8">
    <location>
        <position position="932"/>
    </location>
</feature>
<dbReference type="Pfam" id="PF02190">
    <property type="entry name" value="LON_substr_bdg"/>
    <property type="match status" value="1"/>
</dbReference>
<keyword evidence="16" id="KW-1185">Reference proteome</keyword>
<evidence type="ECO:0000256" key="3">
    <source>
        <dbReference type="ARBA" id="ARBA00022741"/>
    </source>
</evidence>
<dbReference type="OrthoDB" id="2411602at2759"/>
<comment type="catalytic activity">
    <reaction evidence="7">
        <text>Hydrolysis of proteins in presence of ATP.</text>
        <dbReference type="EC" id="3.4.21.53"/>
    </reaction>
</comment>
<dbReference type="Gene3D" id="1.20.5.5270">
    <property type="match status" value="1"/>
</dbReference>
<dbReference type="Pfam" id="PF00004">
    <property type="entry name" value="AAA"/>
    <property type="match status" value="1"/>
</dbReference>
<comment type="subcellular location">
    <subcellularLocation>
        <location evidence="1">Plastid</location>
        <location evidence="1">Chloroplast</location>
    </subcellularLocation>
</comment>
<dbReference type="PANTHER" id="PTHR43718">
    <property type="entry name" value="LON PROTEASE"/>
    <property type="match status" value="1"/>
</dbReference>
<keyword evidence="3 9" id="KW-0547">Nucleotide-binding</keyword>
<comment type="caution">
    <text evidence="15">The sequence shown here is derived from an EMBL/GenBank/DDBJ whole genome shotgun (WGS) entry which is preliminary data.</text>
</comment>
<evidence type="ECO:0000256" key="5">
    <source>
        <dbReference type="ARBA" id="ARBA00022825"/>
    </source>
</evidence>
<dbReference type="Gene3D" id="2.30.130.40">
    <property type="entry name" value="LON domain-like"/>
    <property type="match status" value="1"/>
</dbReference>
<keyword evidence="5 8" id="KW-0720">Serine protease</keyword>
<dbReference type="PANTHER" id="PTHR43718:SF2">
    <property type="entry name" value="LON PROTEASE HOMOLOG, MITOCHONDRIAL"/>
    <property type="match status" value="1"/>
</dbReference>
<dbReference type="GO" id="GO:0004176">
    <property type="term" value="F:ATP-dependent peptidase activity"/>
    <property type="evidence" value="ECO:0007669"/>
    <property type="project" value="UniProtKB-UniRule"/>
</dbReference>
<evidence type="ECO:0000313" key="16">
    <source>
        <dbReference type="Proteomes" id="UP000266841"/>
    </source>
</evidence>
<evidence type="ECO:0000256" key="4">
    <source>
        <dbReference type="ARBA" id="ARBA00022801"/>
    </source>
</evidence>
<keyword evidence="6 9" id="KW-0067">ATP-binding</keyword>
<evidence type="ECO:0000259" key="13">
    <source>
        <dbReference type="PROSITE" id="PS51786"/>
    </source>
</evidence>
<dbReference type="InterPro" id="IPR027417">
    <property type="entry name" value="P-loop_NTPase"/>
</dbReference>
<dbReference type="GO" id="GO:0009507">
    <property type="term" value="C:chloroplast"/>
    <property type="evidence" value="ECO:0007669"/>
    <property type="project" value="UniProtKB-SubCell"/>
</dbReference>
<dbReference type="InterPro" id="IPR014721">
    <property type="entry name" value="Ribsml_uS5_D2-typ_fold_subgr"/>
</dbReference>
<dbReference type="CDD" id="cd19500">
    <property type="entry name" value="RecA-like_Lon"/>
    <property type="match status" value="1"/>
</dbReference>
<dbReference type="PROSITE" id="PS51787">
    <property type="entry name" value="LON_N"/>
    <property type="match status" value="1"/>
</dbReference>
<dbReference type="SUPFAM" id="SSF88697">
    <property type="entry name" value="PUA domain-like"/>
    <property type="match status" value="1"/>
</dbReference>
<feature type="domain" description="Lon proteolytic" evidence="13">
    <location>
        <begin position="792"/>
        <end position="983"/>
    </location>
</feature>
<dbReference type="eggNOG" id="KOG2004">
    <property type="taxonomic scope" value="Eukaryota"/>
</dbReference>
<keyword evidence="4 8" id="KW-0378">Hydrolase</keyword>
<dbReference type="GO" id="GO:0016887">
    <property type="term" value="F:ATP hydrolysis activity"/>
    <property type="evidence" value="ECO:0007669"/>
    <property type="project" value="InterPro"/>
</dbReference>
<feature type="compositionally biased region" description="Basic and acidic residues" evidence="12">
    <location>
        <begin position="29"/>
        <end position="52"/>
    </location>
</feature>
<dbReference type="InterPro" id="IPR003593">
    <property type="entry name" value="AAA+_ATPase"/>
</dbReference>
<evidence type="ECO:0000256" key="6">
    <source>
        <dbReference type="ARBA" id="ARBA00022840"/>
    </source>
</evidence>
<dbReference type="InterPro" id="IPR046336">
    <property type="entry name" value="Lon_prtase_N_sf"/>
</dbReference>
<dbReference type="InterPro" id="IPR008269">
    <property type="entry name" value="Lon_proteolytic"/>
</dbReference>
<keyword evidence="2 8" id="KW-0645">Protease</keyword>
<dbReference type="EC" id="3.4.21.-" evidence="10"/>
<proteinExistence type="inferred from homology"/>
<dbReference type="GO" id="GO:0005759">
    <property type="term" value="C:mitochondrial matrix"/>
    <property type="evidence" value="ECO:0007669"/>
    <property type="project" value="TreeGrafter"/>
</dbReference>
<feature type="compositionally biased region" description="Polar residues" evidence="12">
    <location>
        <begin position="56"/>
        <end position="68"/>
    </location>
</feature>
<dbReference type="AlphaFoldDB" id="K0REB5"/>
<feature type="domain" description="Lon N-terminal" evidence="14">
    <location>
        <begin position="118"/>
        <end position="356"/>
    </location>
</feature>
<dbReference type="Proteomes" id="UP000266841">
    <property type="component" value="Unassembled WGS sequence"/>
</dbReference>
<dbReference type="OMA" id="WLTNIPW"/>
<dbReference type="SUPFAM" id="SSF52540">
    <property type="entry name" value="P-loop containing nucleoside triphosphate hydrolases"/>
    <property type="match status" value="1"/>
</dbReference>
<feature type="coiled-coil region" evidence="11">
    <location>
        <begin position="351"/>
        <end position="410"/>
    </location>
</feature>
<dbReference type="GO" id="GO:0003697">
    <property type="term" value="F:single-stranded DNA binding"/>
    <property type="evidence" value="ECO:0007669"/>
    <property type="project" value="TreeGrafter"/>
</dbReference>
<evidence type="ECO:0000313" key="15">
    <source>
        <dbReference type="EMBL" id="EJK50574.1"/>
    </source>
</evidence>
<dbReference type="SMART" id="SM00382">
    <property type="entry name" value="AAA"/>
    <property type="match status" value="1"/>
</dbReference>
<dbReference type="EMBL" id="AGNL01043419">
    <property type="protein sequence ID" value="EJK50574.1"/>
    <property type="molecule type" value="Genomic_DNA"/>
</dbReference>
<sequence length="989" mass="107856">MPSTKSNACHVRHFFFGSSGGSGDDDDDSKDKDTPSDVKDSGKLEDKNDTNKKGGATSSKAGPSLNNSAKHRKVSPRRTSFSSSDIDGESPGPISDVMLPASSSRLGFGDQAPKYPHLLALPIARAPVFPGILTPLTVTDKATIKAVENTLDGAGYLGLFLRKDQPDVAKGLEKPEVITSEDDLYRVGTFAQIQRLTKANAIHGDGAPFAHEVESGGDDDEDDDNPASLLLMPHRRINLISVDGIGPPVDVTVSHWERLTYTRGKDSVRDDTIRALSQEVLATIREVAQLNSLFKEQVVNLVPSSHLFDMADPFRLADFAASLSNGNDVANLQAVLEEEDPELRLHKALELLSKEREVSKLQKEISAKVEEKMSEAQRKYFLTEQLKSIKKELGMEKDDKETLIEKYRKKLAEYPEIPAEINETIEAEIEKLSTLEKNSAEFSLSRTYLDWLTAIPWGVTTQETFDIVAARQVLDRDHYGMDEVKETILQFIAVGKLKGSVQGKILCLAGPPGTGKTSIAKGVAEALGRKYYRFSVGGLSDVSEIKGHRRTYVGAMPGKIVQCLKSTGSSNPLVLIDEIDKLGKDFRGDPSSALLEVLDPSQNSSFRDHFIDVGIDISKALFLCTANDTSLIPGPLLDRMEVINMSGYDVPEKLEIASKYLVPKSMVNSGLMVDATKATKEDGAEEEPSNNKIQDPIYELSDLVPESLSIQKSALESLVRWYCREAGVRNLAKKIDKITGLLSLQVVAEDEEAQLTEKSKRQSDTWEVSADNLSDYVGKPIFTSDRLYDSDPLPHGIVMGLAYTSMGGSALYIESQGIRRAVDKDGNKRGGGTLKVTGQLGDVMKESAEISYTVARARLAEIDPASTFFDDTDIHLHVPEGATPKDGPSAGITMVTSMLSLALDRPIKSDLAMTGEVSLTGKVMAVGGIKEKVMAARRAGIRTLVLPADCKRDFDELADYLKDGLGVHYAREYSDVYQTALGDSSEPES</sequence>
<feature type="region of interest" description="Disordered" evidence="12">
    <location>
        <begin position="1"/>
        <end position="98"/>
    </location>
</feature>
<reference evidence="15 16" key="1">
    <citation type="journal article" date="2012" name="Genome Biol.">
        <title>Genome and low-iron response of an oceanic diatom adapted to chronic iron limitation.</title>
        <authorList>
            <person name="Lommer M."/>
            <person name="Specht M."/>
            <person name="Roy A.S."/>
            <person name="Kraemer L."/>
            <person name="Andreson R."/>
            <person name="Gutowska M.A."/>
            <person name="Wolf J."/>
            <person name="Bergner S.V."/>
            <person name="Schilhabel M.B."/>
            <person name="Klostermeier U.C."/>
            <person name="Beiko R.G."/>
            <person name="Rosenstiel P."/>
            <person name="Hippler M."/>
            <person name="Laroche J."/>
        </authorList>
    </citation>
    <scope>NUCLEOTIDE SEQUENCE [LARGE SCALE GENOMIC DNA]</scope>
    <source>
        <strain evidence="15 16">CCMP1005</strain>
    </source>
</reference>
<accession>K0REB5</accession>
<gene>
    <name evidence="15" type="ORF">THAOC_30393</name>
</gene>
<name>K0REB5_THAOC</name>
<dbReference type="SUPFAM" id="SSF54211">
    <property type="entry name" value="Ribosomal protein S5 domain 2-like"/>
    <property type="match status" value="1"/>
</dbReference>
<evidence type="ECO:0000256" key="9">
    <source>
        <dbReference type="RuleBase" id="RU000591"/>
    </source>
</evidence>
<dbReference type="GO" id="GO:0007005">
    <property type="term" value="P:mitochondrion organization"/>
    <property type="evidence" value="ECO:0007669"/>
    <property type="project" value="TreeGrafter"/>
</dbReference>
<dbReference type="GO" id="GO:0051131">
    <property type="term" value="P:chaperone-mediated protein complex assembly"/>
    <property type="evidence" value="ECO:0007669"/>
    <property type="project" value="TreeGrafter"/>
</dbReference>
<dbReference type="InterPro" id="IPR020568">
    <property type="entry name" value="Ribosomal_Su5_D2-typ_SF"/>
</dbReference>
<evidence type="ECO:0000256" key="7">
    <source>
        <dbReference type="ARBA" id="ARBA00050665"/>
    </source>
</evidence>
<evidence type="ECO:0000256" key="2">
    <source>
        <dbReference type="ARBA" id="ARBA00022670"/>
    </source>
</evidence>
<dbReference type="Gene3D" id="1.20.58.1480">
    <property type="match status" value="1"/>
</dbReference>
<organism evidence="15 16">
    <name type="scientific">Thalassiosira oceanica</name>
    <name type="common">Marine diatom</name>
    <dbReference type="NCBI Taxonomy" id="159749"/>
    <lineage>
        <taxon>Eukaryota</taxon>
        <taxon>Sar</taxon>
        <taxon>Stramenopiles</taxon>
        <taxon>Ochrophyta</taxon>
        <taxon>Bacillariophyta</taxon>
        <taxon>Coscinodiscophyceae</taxon>
        <taxon>Thalassiosirophycidae</taxon>
        <taxon>Thalassiosirales</taxon>
        <taxon>Thalassiosiraceae</taxon>
        <taxon>Thalassiosira</taxon>
    </lineage>
</organism>
<evidence type="ECO:0000256" key="11">
    <source>
        <dbReference type="SAM" id="Coils"/>
    </source>
</evidence>
<dbReference type="InterPro" id="IPR003111">
    <property type="entry name" value="Lon_prtase_N"/>
</dbReference>
<evidence type="ECO:0000256" key="8">
    <source>
        <dbReference type="PROSITE-ProRule" id="PRU01122"/>
    </source>
</evidence>
<dbReference type="Gene3D" id="1.10.8.60">
    <property type="match status" value="1"/>
</dbReference>
<dbReference type="PRINTS" id="PR00830">
    <property type="entry name" value="ENDOLAPTASE"/>
</dbReference>
<dbReference type="Gene3D" id="3.40.50.300">
    <property type="entry name" value="P-loop containing nucleotide triphosphate hydrolases"/>
    <property type="match status" value="1"/>
</dbReference>
<dbReference type="InterPro" id="IPR003959">
    <property type="entry name" value="ATPase_AAA_core"/>
</dbReference>
<dbReference type="Gene3D" id="3.30.230.10">
    <property type="match status" value="1"/>
</dbReference>
<dbReference type="InterPro" id="IPR015947">
    <property type="entry name" value="PUA-like_sf"/>
</dbReference>